<dbReference type="RefSeq" id="WP_134455546.1">
    <property type="nucleotide sequence ID" value="NZ_JBHMFL010000042.1"/>
</dbReference>
<evidence type="ECO:0000313" key="2">
    <source>
        <dbReference type="Proteomes" id="UP000297385"/>
    </source>
</evidence>
<proteinExistence type="predicted"/>
<evidence type="ECO:0000313" key="1">
    <source>
        <dbReference type="EMBL" id="TFE43597.1"/>
    </source>
</evidence>
<dbReference type="GeneID" id="97307214"/>
<comment type="caution">
    <text evidence="1">The sequence shown here is derived from an EMBL/GenBank/DDBJ whole genome shotgun (WGS) entry which is preliminary data.</text>
</comment>
<name>A0A4Y8N1B0_9BURK</name>
<organism evidence="1 2">
    <name type="scientific">Paraburkholderia dipogonis</name>
    <dbReference type="NCBI Taxonomy" id="1211383"/>
    <lineage>
        <taxon>Bacteria</taxon>
        <taxon>Pseudomonadati</taxon>
        <taxon>Pseudomonadota</taxon>
        <taxon>Betaproteobacteria</taxon>
        <taxon>Burkholderiales</taxon>
        <taxon>Burkholderiaceae</taxon>
        <taxon>Paraburkholderia</taxon>
    </lineage>
</organism>
<reference evidence="1 2" key="1">
    <citation type="submission" date="2019-03" db="EMBL/GenBank/DDBJ databases">
        <title>Complete Genome Sequence of Paraburkholderia dipogonis ICMP 19430T, a Nitrogen-fixing Symbiont of the South African Invasive Legume Dipogon lignosus in New Zealand.</title>
        <authorList>
            <person name="De Meyer S.E."/>
        </authorList>
    </citation>
    <scope>NUCLEOTIDE SEQUENCE [LARGE SCALE GENOMIC DNA]</scope>
    <source>
        <strain evidence="1 2">ICMP 19430</strain>
    </source>
</reference>
<sequence>MNYALIENGVVVNVIVWDGHSDWQPPNGQTAVQIPDGVYAGIGSTYSNGTFGEPPQPSSTV</sequence>
<protein>
    <submittedName>
        <fullName evidence="1">Uncharacterized protein</fullName>
    </submittedName>
</protein>
<accession>A0A4Y8N1B0</accession>
<dbReference type="EMBL" id="SNVI01000001">
    <property type="protein sequence ID" value="TFE43597.1"/>
    <property type="molecule type" value="Genomic_DNA"/>
</dbReference>
<dbReference type="AlphaFoldDB" id="A0A4Y8N1B0"/>
<gene>
    <name evidence="1" type="ORF">E2553_00230</name>
</gene>
<dbReference type="Proteomes" id="UP000297385">
    <property type="component" value="Unassembled WGS sequence"/>
</dbReference>